<dbReference type="InterPro" id="IPR016039">
    <property type="entry name" value="Thiolase-like"/>
</dbReference>
<sequence length="245" mass="27674">MNFNLAIADYRIKAFDIVNNEQFEEVINGTREIDKENKPPKPEKIPMMTARRLSIGCRMAVDVGTLLLEKHPDIDAVIYSSRSGEIEHNFKILDAVTSGRECSPTDFSMSVHNCGVGNFTILNKAKIPSTSVSSGKDTFMQALIDAYAMLQTDYKKVLLVDYEVTIPTFYTGYLREYTPNFPYAIGLILTNGDDIKVTKNTQTASVDTTEFPQVIEFLKNFVKNTKAYSLEGQNCTWQIEQQDKH</sequence>
<protein>
    <submittedName>
        <fullName evidence="2">Beta-ketoacyl synthase, N-terminal domain</fullName>
    </submittedName>
</protein>
<dbReference type="Proteomes" id="UP000242432">
    <property type="component" value="Unassembled WGS sequence"/>
</dbReference>
<accession>A0A1T4V6U6</accession>
<gene>
    <name evidence="2" type="ORF">SAMN02745213_00939</name>
</gene>
<dbReference type="InterPro" id="IPR014030">
    <property type="entry name" value="Ketoacyl_synth_N"/>
</dbReference>
<evidence type="ECO:0000313" key="2">
    <source>
        <dbReference type="EMBL" id="SKA60673.1"/>
    </source>
</evidence>
<dbReference type="Pfam" id="PF13723">
    <property type="entry name" value="Ketoacyl-synt_2"/>
    <property type="match status" value="1"/>
</dbReference>
<dbReference type="SUPFAM" id="SSF53901">
    <property type="entry name" value="Thiolase-like"/>
    <property type="match status" value="1"/>
</dbReference>
<dbReference type="EMBL" id="FUXX01000011">
    <property type="protein sequence ID" value="SKA60673.1"/>
    <property type="molecule type" value="Genomic_DNA"/>
</dbReference>
<organism evidence="2 3">
    <name type="scientific">Succinivibrio dextrinosolvens DSM 3072</name>
    <dbReference type="NCBI Taxonomy" id="1123324"/>
    <lineage>
        <taxon>Bacteria</taxon>
        <taxon>Pseudomonadati</taxon>
        <taxon>Pseudomonadota</taxon>
        <taxon>Gammaproteobacteria</taxon>
        <taxon>Aeromonadales</taxon>
        <taxon>Succinivibrionaceae</taxon>
        <taxon>Succinivibrio</taxon>
    </lineage>
</organism>
<proteinExistence type="predicted"/>
<dbReference type="GO" id="GO:0016746">
    <property type="term" value="F:acyltransferase activity"/>
    <property type="evidence" value="ECO:0007669"/>
    <property type="project" value="InterPro"/>
</dbReference>
<dbReference type="AlphaFoldDB" id="A0A1T4V6U6"/>
<feature type="domain" description="Beta-ketoacyl synthase-like N-terminal" evidence="1">
    <location>
        <begin position="34"/>
        <end position="238"/>
    </location>
</feature>
<dbReference type="RefSeq" id="WP_078928461.1">
    <property type="nucleotide sequence ID" value="NZ_FUXX01000011.1"/>
</dbReference>
<evidence type="ECO:0000259" key="1">
    <source>
        <dbReference type="Pfam" id="PF13723"/>
    </source>
</evidence>
<keyword evidence="3" id="KW-1185">Reference proteome</keyword>
<name>A0A1T4V6U6_9GAMM</name>
<reference evidence="3" key="1">
    <citation type="submission" date="2017-02" db="EMBL/GenBank/DDBJ databases">
        <authorList>
            <person name="Varghese N."/>
            <person name="Submissions S."/>
        </authorList>
    </citation>
    <scope>NUCLEOTIDE SEQUENCE [LARGE SCALE GENOMIC DNA]</scope>
    <source>
        <strain evidence="3">DSM 3072</strain>
    </source>
</reference>
<evidence type="ECO:0000313" key="3">
    <source>
        <dbReference type="Proteomes" id="UP000242432"/>
    </source>
</evidence>